<name>A0A484GFS2_SOUCH</name>
<feature type="compositionally biased region" description="Polar residues" evidence="1">
    <location>
        <begin position="9"/>
        <end position="30"/>
    </location>
</feature>
<dbReference type="EMBL" id="QWLN02009136">
    <property type="protein sequence ID" value="TEA34563.1"/>
    <property type="molecule type" value="Genomic_DNA"/>
</dbReference>
<proteinExistence type="predicted"/>
<comment type="caution">
    <text evidence="2">The sequence shown here is derived from an EMBL/GenBank/DDBJ whole genome shotgun (WGS) entry which is preliminary data.</text>
</comment>
<accession>A0A484GFS2</accession>
<protein>
    <submittedName>
        <fullName evidence="2">Uncharacterized protein</fullName>
    </submittedName>
</protein>
<evidence type="ECO:0000256" key="1">
    <source>
        <dbReference type="SAM" id="MobiDB-lite"/>
    </source>
</evidence>
<keyword evidence="3" id="KW-1185">Reference proteome</keyword>
<feature type="region of interest" description="Disordered" evidence="1">
    <location>
        <begin position="1"/>
        <end position="30"/>
    </location>
</feature>
<evidence type="ECO:0000313" key="2">
    <source>
        <dbReference type="EMBL" id="TEA34563.1"/>
    </source>
</evidence>
<sequence length="30" mass="3329">TPRMMFSSPVCTLSCDQPQTMAGQSRRPSQ</sequence>
<feature type="non-terminal residue" evidence="2">
    <location>
        <position position="1"/>
    </location>
</feature>
<organism evidence="2 3">
    <name type="scientific">Sousa chinensis</name>
    <name type="common">Indo-pacific humpbacked dolphin</name>
    <name type="synonym">Steno chinensis</name>
    <dbReference type="NCBI Taxonomy" id="103600"/>
    <lineage>
        <taxon>Eukaryota</taxon>
        <taxon>Metazoa</taxon>
        <taxon>Chordata</taxon>
        <taxon>Craniata</taxon>
        <taxon>Vertebrata</taxon>
        <taxon>Euteleostomi</taxon>
        <taxon>Mammalia</taxon>
        <taxon>Eutheria</taxon>
        <taxon>Laurasiatheria</taxon>
        <taxon>Artiodactyla</taxon>
        <taxon>Whippomorpha</taxon>
        <taxon>Cetacea</taxon>
        <taxon>Odontoceti</taxon>
        <taxon>Delphinidae</taxon>
        <taxon>Sousa</taxon>
    </lineage>
</organism>
<feature type="non-terminal residue" evidence="2">
    <location>
        <position position="30"/>
    </location>
</feature>
<dbReference type="Proteomes" id="UP000295264">
    <property type="component" value="Unassembled WGS sequence"/>
</dbReference>
<evidence type="ECO:0000313" key="3">
    <source>
        <dbReference type="Proteomes" id="UP000295264"/>
    </source>
</evidence>
<gene>
    <name evidence="2" type="ORF">DBR06_SOUSAS66010001</name>
</gene>
<reference evidence="2 3" key="1">
    <citation type="journal article" date="2018" name="Genomics">
        <title>Molecular footprints of inshore aquatic adaptation in Indo-Pacific humpback dolphin (Sousa chinensis).</title>
        <authorList>
            <person name="Ming Y."/>
            <person name="Jian J."/>
            <person name="Yu F."/>
            <person name="Yu X."/>
            <person name="Wang J."/>
            <person name="Liu W."/>
        </authorList>
    </citation>
    <scope>NUCLEOTIDE SEQUENCE [LARGE SCALE GENOMIC DNA]</scope>
    <source>
        <strain evidence="2">MY-2018</strain>
        <tissue evidence="2">Skin</tissue>
    </source>
</reference>
<dbReference type="AlphaFoldDB" id="A0A484GFS2"/>